<evidence type="ECO:0000256" key="2">
    <source>
        <dbReference type="ARBA" id="ARBA00023125"/>
    </source>
</evidence>
<dbReference type="PANTHER" id="PTHR44846">
    <property type="entry name" value="MANNOSYL-D-GLYCERATE TRANSPORT/METABOLISM SYSTEM REPRESSOR MNGR-RELATED"/>
    <property type="match status" value="1"/>
</dbReference>
<dbReference type="InterPro" id="IPR036390">
    <property type="entry name" value="WH_DNA-bd_sf"/>
</dbReference>
<comment type="caution">
    <text evidence="5">The sequence shown here is derived from an EMBL/GenBank/DDBJ whole genome shotgun (WGS) entry which is preliminary data.</text>
</comment>
<dbReference type="OrthoDB" id="9816541at2"/>
<dbReference type="Proteomes" id="UP000093199">
    <property type="component" value="Unassembled WGS sequence"/>
</dbReference>
<dbReference type="InterPro" id="IPR050679">
    <property type="entry name" value="Bact_HTH_transcr_reg"/>
</dbReference>
<dbReference type="Pfam" id="PF00392">
    <property type="entry name" value="GntR"/>
    <property type="match status" value="1"/>
</dbReference>
<dbReference type="GO" id="GO:0003677">
    <property type="term" value="F:DNA binding"/>
    <property type="evidence" value="ECO:0007669"/>
    <property type="project" value="UniProtKB-KW"/>
</dbReference>
<evidence type="ECO:0000256" key="1">
    <source>
        <dbReference type="ARBA" id="ARBA00023015"/>
    </source>
</evidence>
<keyword evidence="1" id="KW-0805">Transcription regulation</keyword>
<dbReference type="RefSeq" id="WP_066545091.1">
    <property type="nucleotide sequence ID" value="NZ_MASJ01000015.1"/>
</dbReference>
<evidence type="ECO:0000259" key="4">
    <source>
        <dbReference type="PROSITE" id="PS50949"/>
    </source>
</evidence>
<dbReference type="CDD" id="cd07377">
    <property type="entry name" value="WHTH_GntR"/>
    <property type="match status" value="1"/>
</dbReference>
<dbReference type="PROSITE" id="PS50949">
    <property type="entry name" value="HTH_GNTR"/>
    <property type="match status" value="1"/>
</dbReference>
<dbReference type="InterPro" id="IPR036388">
    <property type="entry name" value="WH-like_DNA-bd_sf"/>
</dbReference>
<evidence type="ECO:0000256" key="3">
    <source>
        <dbReference type="ARBA" id="ARBA00023163"/>
    </source>
</evidence>
<dbReference type="AlphaFoldDB" id="A0A1C0YDG8"/>
<dbReference type="GO" id="GO:0045892">
    <property type="term" value="P:negative regulation of DNA-templated transcription"/>
    <property type="evidence" value="ECO:0007669"/>
    <property type="project" value="TreeGrafter"/>
</dbReference>
<evidence type="ECO:0000313" key="6">
    <source>
        <dbReference type="Proteomes" id="UP000093199"/>
    </source>
</evidence>
<dbReference type="STRING" id="33978.A6M13_13700"/>
<gene>
    <name evidence="5" type="ORF">A6M13_13700</name>
</gene>
<dbReference type="PRINTS" id="PR00035">
    <property type="entry name" value="HTHGNTR"/>
</dbReference>
<accession>A0A1C0YDG8</accession>
<keyword evidence="6" id="KW-1185">Reference proteome</keyword>
<dbReference type="Pfam" id="PF07702">
    <property type="entry name" value="UTRA"/>
    <property type="match status" value="1"/>
</dbReference>
<proteinExistence type="predicted"/>
<dbReference type="SMART" id="SM00345">
    <property type="entry name" value="HTH_GNTR"/>
    <property type="match status" value="1"/>
</dbReference>
<reference evidence="5 6" key="1">
    <citation type="submission" date="2016-07" db="EMBL/GenBank/DDBJ databases">
        <title>Caryophanon tenue genome sequencing.</title>
        <authorList>
            <person name="Verma A."/>
            <person name="Pal Y."/>
            <person name="Krishnamurthi S."/>
        </authorList>
    </citation>
    <scope>NUCLEOTIDE SEQUENCE [LARGE SCALE GENOMIC DNA]</scope>
    <source>
        <strain evidence="5 6">DSM 14152</strain>
    </source>
</reference>
<dbReference type="Gene3D" id="3.40.1410.10">
    <property type="entry name" value="Chorismate lyase-like"/>
    <property type="match status" value="1"/>
</dbReference>
<dbReference type="SUPFAM" id="SSF46785">
    <property type="entry name" value="Winged helix' DNA-binding domain"/>
    <property type="match status" value="1"/>
</dbReference>
<dbReference type="GO" id="GO:0003700">
    <property type="term" value="F:DNA-binding transcription factor activity"/>
    <property type="evidence" value="ECO:0007669"/>
    <property type="project" value="InterPro"/>
</dbReference>
<evidence type="ECO:0000313" key="5">
    <source>
        <dbReference type="EMBL" id="OCS85195.1"/>
    </source>
</evidence>
<organism evidence="5 6">
    <name type="scientific">Caryophanon tenue</name>
    <dbReference type="NCBI Taxonomy" id="33978"/>
    <lineage>
        <taxon>Bacteria</taxon>
        <taxon>Bacillati</taxon>
        <taxon>Bacillota</taxon>
        <taxon>Bacilli</taxon>
        <taxon>Bacillales</taxon>
        <taxon>Caryophanaceae</taxon>
        <taxon>Caryophanon</taxon>
    </lineage>
</organism>
<protein>
    <recommendedName>
        <fullName evidence="4">HTH gntR-type domain-containing protein</fullName>
    </recommendedName>
</protein>
<sequence>MDVQELLMKDYLLQKITTGAFAQDGKLPSEYTLVEQFNVTRIKVRNVYTMLEKMGLIYSQKGVGRFVKQQQQALSVVMSGDISFSEKMKQYTTDYKSIVTKFEQVPEHHLIFSKPYVAEGPLYLIERLRFLDGQPAAIHRSYVVEPNMPAVKQVNNRFTSIYQFYQQHGVNHFKSTFSQLSVSFPQEIERQMLGCEILVPLVKVESDNWDAERNVLLEYTEILYRTDRFSFQL</sequence>
<keyword evidence="3" id="KW-0804">Transcription</keyword>
<feature type="domain" description="HTH gntR-type" evidence="4">
    <location>
        <begin position="2"/>
        <end position="70"/>
    </location>
</feature>
<dbReference type="InterPro" id="IPR011663">
    <property type="entry name" value="UTRA"/>
</dbReference>
<dbReference type="InterPro" id="IPR000524">
    <property type="entry name" value="Tscrpt_reg_HTH_GntR"/>
</dbReference>
<dbReference type="SUPFAM" id="SSF64288">
    <property type="entry name" value="Chorismate lyase-like"/>
    <property type="match status" value="1"/>
</dbReference>
<dbReference type="SMART" id="SM00866">
    <property type="entry name" value="UTRA"/>
    <property type="match status" value="1"/>
</dbReference>
<dbReference type="PANTHER" id="PTHR44846:SF17">
    <property type="entry name" value="GNTR-FAMILY TRANSCRIPTIONAL REGULATOR"/>
    <property type="match status" value="1"/>
</dbReference>
<dbReference type="InterPro" id="IPR028978">
    <property type="entry name" value="Chorismate_lyase_/UTRA_dom_sf"/>
</dbReference>
<keyword evidence="2" id="KW-0238">DNA-binding</keyword>
<name>A0A1C0YDG8_9BACL</name>
<dbReference type="EMBL" id="MASJ01000015">
    <property type="protein sequence ID" value="OCS85195.1"/>
    <property type="molecule type" value="Genomic_DNA"/>
</dbReference>
<dbReference type="Gene3D" id="1.10.10.10">
    <property type="entry name" value="Winged helix-like DNA-binding domain superfamily/Winged helix DNA-binding domain"/>
    <property type="match status" value="1"/>
</dbReference>